<dbReference type="PIRSF" id="PIRSF016838">
    <property type="entry name" value="PafC"/>
    <property type="match status" value="1"/>
</dbReference>
<keyword evidence="2" id="KW-0804">Transcription</keyword>
<reference evidence="5" key="1">
    <citation type="journal article" date="2019" name="Int. J. Syst. Evol. Microbiol.">
        <title>The Global Catalogue of Microorganisms (GCM) 10K type strain sequencing project: providing services to taxonomists for standard genome sequencing and annotation.</title>
        <authorList>
            <consortium name="The Broad Institute Genomics Platform"/>
            <consortium name="The Broad Institute Genome Sequencing Center for Infectious Disease"/>
            <person name="Wu L."/>
            <person name="Ma J."/>
        </authorList>
    </citation>
    <scope>NUCLEOTIDE SEQUENCE [LARGE SCALE GENOMIC DNA]</scope>
    <source>
        <strain evidence="5">JCM 17939</strain>
    </source>
</reference>
<dbReference type="SUPFAM" id="SSF46785">
    <property type="entry name" value="Winged helix' DNA-binding domain"/>
    <property type="match status" value="1"/>
</dbReference>
<dbReference type="Gene3D" id="1.10.10.10">
    <property type="entry name" value="Winged helix-like DNA-binding domain superfamily/Winged helix DNA-binding domain"/>
    <property type="match status" value="1"/>
</dbReference>
<dbReference type="PROSITE" id="PS51000">
    <property type="entry name" value="HTH_DEOR_2"/>
    <property type="match status" value="1"/>
</dbReference>
<gene>
    <name evidence="4" type="ORF">GCM10023196_102720</name>
</gene>
<keyword evidence="5" id="KW-1185">Reference proteome</keyword>
<feature type="domain" description="HTH deoR-type" evidence="3">
    <location>
        <begin position="10"/>
        <end position="65"/>
    </location>
</feature>
<dbReference type="InterPro" id="IPR036390">
    <property type="entry name" value="WH_DNA-bd_sf"/>
</dbReference>
<sequence length="332" mass="37411">MPARQTGRMRASRLVSLLLLLQSRGRMTAQELADELEVSLRTIYRDVESLSAAGVPVYADRGPAGGYRLLDGYRTRLTGLTTEEAESLFLTGLPGPAAELGLGTVLAAAELKLMAALPPQLAERAARIRERFHLDAPGWFHGEEPTPYLNTVADAVWKQRRLHMRYRRWKTPTDITRTVDPLGLVLKAGNWYLIGRSDGDERTYRVDRILGLQMIEEEFERPVDFDLAEFWRSYLERFRSGMFSGEAVVRFSPDGMRALRHLLTPEVIRAAQRNAGPPDEDGWVRTVIPIESIRHAHTELLKFGADAEVLEPRELRDRIVGSAHAILARYGA</sequence>
<keyword evidence="1" id="KW-0805">Transcription regulation</keyword>
<dbReference type="PANTHER" id="PTHR34580">
    <property type="match status" value="1"/>
</dbReference>
<dbReference type="InterPro" id="IPR057727">
    <property type="entry name" value="WCX_dom"/>
</dbReference>
<accession>A0ABP8UVU6</accession>
<dbReference type="PROSITE" id="PS52050">
    <property type="entry name" value="WYL"/>
    <property type="match status" value="1"/>
</dbReference>
<proteinExistence type="predicted"/>
<dbReference type="Pfam" id="PF13280">
    <property type="entry name" value="WYL"/>
    <property type="match status" value="1"/>
</dbReference>
<name>A0ABP8UVU6_9ACTN</name>
<dbReference type="InterPro" id="IPR051534">
    <property type="entry name" value="CBASS_pafABC_assoc_protein"/>
</dbReference>
<dbReference type="InterPro" id="IPR013196">
    <property type="entry name" value="HTH_11"/>
</dbReference>
<evidence type="ECO:0000256" key="1">
    <source>
        <dbReference type="ARBA" id="ARBA00023015"/>
    </source>
</evidence>
<evidence type="ECO:0000256" key="2">
    <source>
        <dbReference type="ARBA" id="ARBA00023163"/>
    </source>
</evidence>
<evidence type="ECO:0000313" key="5">
    <source>
        <dbReference type="Proteomes" id="UP001501442"/>
    </source>
</evidence>
<dbReference type="InterPro" id="IPR026881">
    <property type="entry name" value="WYL_dom"/>
</dbReference>
<evidence type="ECO:0000259" key="3">
    <source>
        <dbReference type="PROSITE" id="PS51000"/>
    </source>
</evidence>
<evidence type="ECO:0000313" key="4">
    <source>
        <dbReference type="EMBL" id="GAA4639774.1"/>
    </source>
</evidence>
<dbReference type="InterPro" id="IPR036388">
    <property type="entry name" value="WH-like_DNA-bd_sf"/>
</dbReference>
<dbReference type="Proteomes" id="UP001501442">
    <property type="component" value="Unassembled WGS sequence"/>
</dbReference>
<dbReference type="EMBL" id="BAABHK010000029">
    <property type="protein sequence ID" value="GAA4639774.1"/>
    <property type="molecule type" value="Genomic_DNA"/>
</dbReference>
<protein>
    <submittedName>
        <fullName evidence="4">YafY family protein</fullName>
    </submittedName>
</protein>
<dbReference type="InterPro" id="IPR001034">
    <property type="entry name" value="DeoR_HTH"/>
</dbReference>
<comment type="caution">
    <text evidence="4">The sequence shown here is derived from an EMBL/GenBank/DDBJ whole genome shotgun (WGS) entry which is preliminary data.</text>
</comment>
<dbReference type="PANTHER" id="PTHR34580:SF1">
    <property type="entry name" value="PROTEIN PAFC"/>
    <property type="match status" value="1"/>
</dbReference>
<organism evidence="4 5">
    <name type="scientific">Actinoallomurus vinaceus</name>
    <dbReference type="NCBI Taxonomy" id="1080074"/>
    <lineage>
        <taxon>Bacteria</taxon>
        <taxon>Bacillati</taxon>
        <taxon>Actinomycetota</taxon>
        <taxon>Actinomycetes</taxon>
        <taxon>Streptosporangiales</taxon>
        <taxon>Thermomonosporaceae</taxon>
        <taxon>Actinoallomurus</taxon>
    </lineage>
</organism>
<dbReference type="Pfam" id="PF08279">
    <property type="entry name" value="HTH_11"/>
    <property type="match status" value="1"/>
</dbReference>
<dbReference type="InterPro" id="IPR028349">
    <property type="entry name" value="PafC-like"/>
</dbReference>
<dbReference type="Pfam" id="PF25583">
    <property type="entry name" value="WCX"/>
    <property type="match status" value="1"/>
</dbReference>